<dbReference type="AlphaFoldDB" id="A0A1W1H7W4"/>
<sequence>MDLRFFNADINDLLPPIEGDGNISNSFCAAKSPDGFNTTKAVLLAAALRNFLLVTSDIVLP</sequence>
<dbReference type="EMBL" id="FWEV01000044">
    <property type="protein sequence ID" value="SLM28475.1"/>
    <property type="molecule type" value="Genomic_DNA"/>
</dbReference>
<dbReference type="STRING" id="1246637.MTBBW1_1380022"/>
<organism evidence="1 2">
    <name type="scientific">Desulfamplus magnetovallimortis</name>
    <dbReference type="NCBI Taxonomy" id="1246637"/>
    <lineage>
        <taxon>Bacteria</taxon>
        <taxon>Pseudomonadati</taxon>
        <taxon>Thermodesulfobacteriota</taxon>
        <taxon>Desulfobacteria</taxon>
        <taxon>Desulfobacterales</taxon>
        <taxon>Desulfobacteraceae</taxon>
        <taxon>Desulfamplus</taxon>
    </lineage>
</organism>
<gene>
    <name evidence="1" type="ORF">MTBBW1_1380022</name>
</gene>
<protein>
    <submittedName>
        <fullName evidence="1">Uncharacterized protein</fullName>
    </submittedName>
</protein>
<evidence type="ECO:0000313" key="2">
    <source>
        <dbReference type="Proteomes" id="UP000191931"/>
    </source>
</evidence>
<dbReference type="Proteomes" id="UP000191931">
    <property type="component" value="Unassembled WGS sequence"/>
</dbReference>
<accession>A0A1W1H7W4</accession>
<proteinExistence type="predicted"/>
<keyword evidence="2" id="KW-1185">Reference proteome</keyword>
<evidence type="ECO:0000313" key="1">
    <source>
        <dbReference type="EMBL" id="SLM28475.1"/>
    </source>
</evidence>
<reference evidence="1 2" key="1">
    <citation type="submission" date="2017-03" db="EMBL/GenBank/DDBJ databases">
        <authorList>
            <person name="Afonso C.L."/>
            <person name="Miller P.J."/>
            <person name="Scott M.A."/>
            <person name="Spackman E."/>
            <person name="Goraichik I."/>
            <person name="Dimitrov K.M."/>
            <person name="Suarez D.L."/>
            <person name="Swayne D.E."/>
        </authorList>
    </citation>
    <scope>NUCLEOTIDE SEQUENCE [LARGE SCALE GENOMIC DNA]</scope>
    <source>
        <strain evidence="1">PRJEB14757</strain>
    </source>
</reference>
<name>A0A1W1H7W4_9BACT</name>